<keyword evidence="2" id="KW-1185">Reference proteome</keyword>
<dbReference type="Proteomes" id="UP001519460">
    <property type="component" value="Unassembled WGS sequence"/>
</dbReference>
<dbReference type="EMBL" id="JACVVK020000084">
    <property type="protein sequence ID" value="KAK7494353.1"/>
    <property type="molecule type" value="Genomic_DNA"/>
</dbReference>
<comment type="caution">
    <text evidence="1">The sequence shown here is derived from an EMBL/GenBank/DDBJ whole genome shotgun (WGS) entry which is preliminary data.</text>
</comment>
<proteinExistence type="predicted"/>
<gene>
    <name evidence="1" type="ORF">BaRGS_00014456</name>
</gene>
<organism evidence="1 2">
    <name type="scientific">Batillaria attramentaria</name>
    <dbReference type="NCBI Taxonomy" id="370345"/>
    <lineage>
        <taxon>Eukaryota</taxon>
        <taxon>Metazoa</taxon>
        <taxon>Spiralia</taxon>
        <taxon>Lophotrochozoa</taxon>
        <taxon>Mollusca</taxon>
        <taxon>Gastropoda</taxon>
        <taxon>Caenogastropoda</taxon>
        <taxon>Sorbeoconcha</taxon>
        <taxon>Cerithioidea</taxon>
        <taxon>Batillariidae</taxon>
        <taxon>Batillaria</taxon>
    </lineage>
</organism>
<evidence type="ECO:0000313" key="1">
    <source>
        <dbReference type="EMBL" id="KAK7494353.1"/>
    </source>
</evidence>
<name>A0ABD0L4Y4_9CAEN</name>
<reference evidence="1 2" key="1">
    <citation type="journal article" date="2023" name="Sci. Data">
        <title>Genome assembly of the Korean intertidal mud-creeper Batillaria attramentaria.</title>
        <authorList>
            <person name="Patra A.K."/>
            <person name="Ho P.T."/>
            <person name="Jun S."/>
            <person name="Lee S.J."/>
            <person name="Kim Y."/>
            <person name="Won Y.J."/>
        </authorList>
    </citation>
    <scope>NUCLEOTIDE SEQUENCE [LARGE SCALE GENOMIC DNA]</scope>
    <source>
        <strain evidence="1">Wonlab-2016</strain>
    </source>
</reference>
<protein>
    <submittedName>
        <fullName evidence="1">Uncharacterized protein</fullName>
    </submittedName>
</protein>
<dbReference type="AlphaFoldDB" id="A0ABD0L4Y4"/>
<accession>A0ABD0L4Y4</accession>
<evidence type="ECO:0000313" key="2">
    <source>
        <dbReference type="Proteomes" id="UP001519460"/>
    </source>
</evidence>
<sequence>MSDTGVLAEFLNTGHSPEGWDRKNRDIRDAPWVLWITSLEIRGFSGGSLTYIVVVLGFYKGVFFIQSTDKTAFFLNVTAHFFRQSQWRIKEKWRAVAPV</sequence>